<evidence type="ECO:0000313" key="2">
    <source>
        <dbReference type="EMBL" id="HIW87200.1"/>
    </source>
</evidence>
<dbReference type="EMBL" id="DXGG01000098">
    <property type="protein sequence ID" value="HIW87200.1"/>
    <property type="molecule type" value="Genomic_DNA"/>
</dbReference>
<feature type="signal peptide" evidence="1">
    <location>
        <begin position="1"/>
        <end position="23"/>
    </location>
</feature>
<keyword evidence="1" id="KW-0732">Signal</keyword>
<comment type="caution">
    <text evidence="2">The sequence shown here is derived from an EMBL/GenBank/DDBJ whole genome shotgun (WGS) entry which is preliminary data.</text>
</comment>
<dbReference type="AlphaFoldDB" id="A0A9D1RGV6"/>
<gene>
    <name evidence="2" type="ORF">IAC47_02875</name>
</gene>
<feature type="non-terminal residue" evidence="2">
    <location>
        <position position="140"/>
    </location>
</feature>
<sequence>MVKRLLFLFLLSCVFCELWSVPADTTLKRVVLKDKRILDFYLHGDEYLSWAVSIDGYTLLVSSQGEYVYGIKDGNGYLTPSSFVAANPEERTSEERAFLSSVPKGLFFADAQMDERAYWRTERIEGNYPTTGENNLLVIL</sequence>
<name>A0A9D1RGV6_9BACT</name>
<feature type="chain" id="PRO_5039227565" evidence="1">
    <location>
        <begin position="24"/>
        <end position="140"/>
    </location>
</feature>
<organism evidence="2 3">
    <name type="scientific">Candidatus Onthomorpha intestinigallinarum</name>
    <dbReference type="NCBI Taxonomy" id="2840880"/>
    <lineage>
        <taxon>Bacteria</taxon>
        <taxon>Pseudomonadati</taxon>
        <taxon>Bacteroidota</taxon>
        <taxon>Bacteroidia</taxon>
        <taxon>Bacteroidales</taxon>
        <taxon>Candidatus Onthomorpha</taxon>
    </lineage>
</organism>
<dbReference type="Proteomes" id="UP000824267">
    <property type="component" value="Unassembled WGS sequence"/>
</dbReference>
<reference evidence="2" key="1">
    <citation type="journal article" date="2021" name="PeerJ">
        <title>Extensive microbial diversity within the chicken gut microbiome revealed by metagenomics and culture.</title>
        <authorList>
            <person name="Gilroy R."/>
            <person name="Ravi A."/>
            <person name="Getino M."/>
            <person name="Pursley I."/>
            <person name="Horton D.L."/>
            <person name="Alikhan N.F."/>
            <person name="Baker D."/>
            <person name="Gharbi K."/>
            <person name="Hall N."/>
            <person name="Watson M."/>
            <person name="Adriaenssens E.M."/>
            <person name="Foster-Nyarko E."/>
            <person name="Jarju S."/>
            <person name="Secka A."/>
            <person name="Antonio M."/>
            <person name="Oren A."/>
            <person name="Chaudhuri R.R."/>
            <person name="La Ragione R."/>
            <person name="Hildebrand F."/>
            <person name="Pallen M.J."/>
        </authorList>
    </citation>
    <scope>NUCLEOTIDE SEQUENCE</scope>
    <source>
        <strain evidence="2">Gambia16-930</strain>
    </source>
</reference>
<protein>
    <submittedName>
        <fullName evidence="2">Uncharacterized protein</fullName>
    </submittedName>
</protein>
<evidence type="ECO:0000313" key="3">
    <source>
        <dbReference type="Proteomes" id="UP000824267"/>
    </source>
</evidence>
<reference evidence="2" key="2">
    <citation type="submission" date="2021-04" db="EMBL/GenBank/DDBJ databases">
        <authorList>
            <person name="Gilroy R."/>
        </authorList>
    </citation>
    <scope>NUCLEOTIDE SEQUENCE</scope>
    <source>
        <strain evidence="2">Gambia16-930</strain>
    </source>
</reference>
<accession>A0A9D1RGV6</accession>
<evidence type="ECO:0000256" key="1">
    <source>
        <dbReference type="SAM" id="SignalP"/>
    </source>
</evidence>
<proteinExistence type="predicted"/>